<dbReference type="Pfam" id="PF00903">
    <property type="entry name" value="Glyoxalase"/>
    <property type="match status" value="1"/>
</dbReference>
<dbReference type="SUPFAM" id="SSF54593">
    <property type="entry name" value="Glyoxalase/Bleomycin resistance protein/Dihydroxybiphenyl dioxygenase"/>
    <property type="match status" value="1"/>
</dbReference>
<feature type="domain" description="VOC" evidence="1">
    <location>
        <begin position="6"/>
        <end position="130"/>
    </location>
</feature>
<dbReference type="EMBL" id="AP027452">
    <property type="protein sequence ID" value="BDY32698.1"/>
    <property type="molecule type" value="Genomic_DNA"/>
</dbReference>
<dbReference type="PROSITE" id="PS51819">
    <property type="entry name" value="VOC"/>
    <property type="match status" value="1"/>
</dbReference>
<dbReference type="InterPro" id="IPR004360">
    <property type="entry name" value="Glyas_Fos-R_dOase_dom"/>
</dbReference>
<evidence type="ECO:0000313" key="2">
    <source>
        <dbReference type="EMBL" id="BDY32698.1"/>
    </source>
</evidence>
<organism evidence="2 3">
    <name type="scientific">Mycolicibacterium mageritense</name>
    <name type="common">Mycobacterium mageritense</name>
    <dbReference type="NCBI Taxonomy" id="53462"/>
    <lineage>
        <taxon>Bacteria</taxon>
        <taxon>Bacillati</taxon>
        <taxon>Actinomycetota</taxon>
        <taxon>Actinomycetes</taxon>
        <taxon>Mycobacteriales</taxon>
        <taxon>Mycobacteriaceae</taxon>
        <taxon>Mycolicibacterium</taxon>
    </lineage>
</organism>
<reference evidence="2" key="1">
    <citation type="submission" date="2023-03" db="EMBL/GenBank/DDBJ databases">
        <title>Draft genome sequence of a Mycolicibacterium mageritense strain H4_3_1 isolated from a hybrid biological-inorganic system reactor.</title>
        <authorList>
            <person name="Feng X."/>
            <person name="Kazama D."/>
            <person name="Sato K."/>
            <person name="Kobayashi H."/>
        </authorList>
    </citation>
    <scope>NUCLEOTIDE SEQUENCE</scope>
    <source>
        <strain evidence="2">H4_3_1</strain>
    </source>
</reference>
<protein>
    <recommendedName>
        <fullName evidence="1">VOC domain-containing protein</fullName>
    </recommendedName>
</protein>
<gene>
    <name evidence="2" type="ORF">hbim_06667</name>
</gene>
<dbReference type="AlphaFoldDB" id="A0AAI8XS70"/>
<name>A0AAI8XS70_MYCME</name>
<evidence type="ECO:0000313" key="3">
    <source>
        <dbReference type="Proteomes" id="UP001241092"/>
    </source>
</evidence>
<dbReference type="RefSeq" id="WP_276824240.1">
    <property type="nucleotide sequence ID" value="NZ_AP027452.1"/>
</dbReference>
<sequence>MPEFPTLNHVAVTVRDLAVSGPWYRALIGTDPVLDEHTDSGFHHLVWALDGGTLFGIHEHDREIAGDEFTEFRAGLDHVGFGCADRAALESWQRRLDELGVSHGGIVDAPYGSGLSFRDPDGIALEFFAPPGG</sequence>
<proteinExistence type="predicted"/>
<dbReference type="InterPro" id="IPR037523">
    <property type="entry name" value="VOC_core"/>
</dbReference>
<evidence type="ECO:0000259" key="1">
    <source>
        <dbReference type="PROSITE" id="PS51819"/>
    </source>
</evidence>
<dbReference type="Proteomes" id="UP001241092">
    <property type="component" value="Chromosome"/>
</dbReference>
<dbReference type="InterPro" id="IPR029068">
    <property type="entry name" value="Glyas_Bleomycin-R_OHBP_Dase"/>
</dbReference>
<dbReference type="Gene3D" id="3.10.180.10">
    <property type="entry name" value="2,3-Dihydroxybiphenyl 1,2-Dioxygenase, domain 1"/>
    <property type="match status" value="1"/>
</dbReference>
<accession>A0AAI8XS70</accession>